<dbReference type="InterPro" id="IPR010394">
    <property type="entry name" value="5-nucleotidase"/>
</dbReference>
<feature type="region of interest" description="Disordered" evidence="1">
    <location>
        <begin position="191"/>
        <end position="296"/>
    </location>
</feature>
<evidence type="ECO:0000256" key="1">
    <source>
        <dbReference type="SAM" id="MobiDB-lite"/>
    </source>
</evidence>
<dbReference type="Pfam" id="PF06189">
    <property type="entry name" value="5-nucleotidase"/>
    <property type="match status" value="1"/>
</dbReference>
<reference evidence="3" key="1">
    <citation type="submission" date="2025-08" db="UniProtKB">
        <authorList>
            <consortium name="RefSeq"/>
        </authorList>
    </citation>
    <scope>IDENTIFICATION</scope>
    <source>
        <tissue evidence="3">Testes</tissue>
    </source>
</reference>
<sequence length="305" mass="31105">MSSYHFVHAKINNIVIAVSSRALFDLSVEHEVYNTGGIDAFVTYQSEHVSEPCKPGLKFARASMTEGNSPVDYLRAWNTALYLGADENHVKVALENGIAAAVVKNQKITPPTEQLRIVFDGDAVLFSDDSERIFQAEGAANSKNMKLNMRMNPLGRAPCNFATILGKVQNVLVSTLSIDNPIRTYLITARGMNSAGGGDDSGTSGGGDDSGKTGDGDDSGTSGGGDDSGKTGDGDDSGTSGGGDDSGKTGGGGGGGGDDGDGSGKTGGGDDSGTSGGGDDSGKTGGGDDGVGEYRDSWYKMMLTV</sequence>
<accession>A0ABM0LUV8</accession>
<gene>
    <name evidence="3" type="primary">LOC102802362</name>
</gene>
<dbReference type="PANTHER" id="PTHR31367">
    <property type="entry name" value="CYTOSOLIC 5'-NUCLEOTIDASE 1 FAMILY MEMBER"/>
    <property type="match status" value="1"/>
</dbReference>
<keyword evidence="2" id="KW-1185">Reference proteome</keyword>
<organism evidence="2 3">
    <name type="scientific">Saccoglossus kowalevskii</name>
    <name type="common">Acorn worm</name>
    <dbReference type="NCBI Taxonomy" id="10224"/>
    <lineage>
        <taxon>Eukaryota</taxon>
        <taxon>Metazoa</taxon>
        <taxon>Hemichordata</taxon>
        <taxon>Enteropneusta</taxon>
        <taxon>Harrimaniidae</taxon>
        <taxon>Saccoglossus</taxon>
    </lineage>
</organism>
<dbReference type="GeneID" id="102802362"/>
<evidence type="ECO:0000313" key="3">
    <source>
        <dbReference type="RefSeq" id="XP_006811549.1"/>
    </source>
</evidence>
<feature type="compositionally biased region" description="Gly residues" evidence="1">
    <location>
        <begin position="239"/>
        <end position="289"/>
    </location>
</feature>
<dbReference type="RefSeq" id="XP_006811549.1">
    <property type="nucleotide sequence ID" value="XM_006811486.1"/>
</dbReference>
<dbReference type="Proteomes" id="UP000694865">
    <property type="component" value="Unplaced"/>
</dbReference>
<protein>
    <submittedName>
        <fullName evidence="3">Cytosolic 5'-nucleotidase 1A-like</fullName>
    </submittedName>
</protein>
<proteinExistence type="predicted"/>
<evidence type="ECO:0000313" key="2">
    <source>
        <dbReference type="Proteomes" id="UP000694865"/>
    </source>
</evidence>
<name>A0ABM0LUV8_SACKO</name>
<dbReference type="PANTHER" id="PTHR31367:SF5">
    <property type="entry name" value="CYTOSOLIC 5'-NUCLEOTIDASE 1A"/>
    <property type="match status" value="1"/>
</dbReference>
<feature type="compositionally biased region" description="Gly residues" evidence="1">
    <location>
        <begin position="194"/>
        <end position="208"/>
    </location>
</feature>